<accession>A0A0L8GVK2</accession>
<proteinExistence type="predicted"/>
<feature type="region of interest" description="Disordered" evidence="1">
    <location>
        <begin position="1"/>
        <end position="49"/>
    </location>
</feature>
<evidence type="ECO:0000313" key="2">
    <source>
        <dbReference type="EMBL" id="KOF81008.1"/>
    </source>
</evidence>
<protein>
    <submittedName>
        <fullName evidence="2">Uncharacterized protein</fullName>
    </submittedName>
</protein>
<feature type="non-terminal residue" evidence="2">
    <location>
        <position position="1"/>
    </location>
</feature>
<dbReference type="EMBL" id="KQ420181">
    <property type="protein sequence ID" value="KOF81008.1"/>
    <property type="molecule type" value="Genomic_DNA"/>
</dbReference>
<organism evidence="2">
    <name type="scientific">Octopus bimaculoides</name>
    <name type="common">California two-spotted octopus</name>
    <dbReference type="NCBI Taxonomy" id="37653"/>
    <lineage>
        <taxon>Eukaryota</taxon>
        <taxon>Metazoa</taxon>
        <taxon>Spiralia</taxon>
        <taxon>Lophotrochozoa</taxon>
        <taxon>Mollusca</taxon>
        <taxon>Cephalopoda</taxon>
        <taxon>Coleoidea</taxon>
        <taxon>Octopodiformes</taxon>
        <taxon>Octopoda</taxon>
        <taxon>Incirrata</taxon>
        <taxon>Octopodidae</taxon>
        <taxon>Octopus</taxon>
    </lineage>
</organism>
<name>A0A0L8GVK2_OCTBM</name>
<gene>
    <name evidence="2" type="ORF">OCBIM_22027096mg</name>
</gene>
<evidence type="ECO:0000256" key="1">
    <source>
        <dbReference type="SAM" id="MobiDB-lite"/>
    </source>
</evidence>
<dbReference type="AlphaFoldDB" id="A0A0L8GVK2"/>
<reference evidence="2" key="1">
    <citation type="submission" date="2015-07" db="EMBL/GenBank/DDBJ databases">
        <title>MeaNS - Measles Nucleotide Surveillance Program.</title>
        <authorList>
            <person name="Tran T."/>
            <person name="Druce J."/>
        </authorList>
    </citation>
    <scope>NUCLEOTIDE SEQUENCE</scope>
    <source>
        <strain evidence="2">UCB-OBI-ISO-001</strain>
        <tissue evidence="2">Gonad</tissue>
    </source>
</reference>
<sequence>RERERERERENEREKERNRKVKKFTEQHNLTERERLKREGERDCRERSR</sequence>